<name>A0A9P0D5Y4_9CUCU</name>
<proteinExistence type="predicted"/>
<accession>A0A9P0D5Y4</accession>
<dbReference type="EMBL" id="OV651821">
    <property type="protein sequence ID" value="CAH1115228.1"/>
    <property type="molecule type" value="Genomic_DNA"/>
</dbReference>
<gene>
    <name evidence="2" type="ORF">PSYICH_LOCUS15120</name>
</gene>
<dbReference type="Proteomes" id="UP001153636">
    <property type="component" value="Chromosome 9"/>
</dbReference>
<dbReference type="AlphaFoldDB" id="A0A9P0D5Y4"/>
<feature type="compositionally biased region" description="Basic and acidic residues" evidence="1">
    <location>
        <begin position="94"/>
        <end position="105"/>
    </location>
</feature>
<sequence>MKNKPWIPQKVCRTCVEFLRLWTNKKLHSFRYKTAMIWNEPMNHYEYCYFCLVNITGINRKNQTKWKYLFIQSAHRRVLTPKSTHELQSGTLQEKPEDLETKNDSSDSDPGTLKPFNQDDLNKLIRDMGLSKSAS</sequence>
<reference evidence="2" key="1">
    <citation type="submission" date="2022-01" db="EMBL/GenBank/DDBJ databases">
        <authorList>
            <person name="King R."/>
        </authorList>
    </citation>
    <scope>NUCLEOTIDE SEQUENCE</scope>
</reference>
<keyword evidence="3" id="KW-1185">Reference proteome</keyword>
<feature type="region of interest" description="Disordered" evidence="1">
    <location>
        <begin position="81"/>
        <end position="120"/>
    </location>
</feature>
<evidence type="ECO:0000313" key="2">
    <source>
        <dbReference type="EMBL" id="CAH1115228.1"/>
    </source>
</evidence>
<protein>
    <submittedName>
        <fullName evidence="2">Uncharacterized protein</fullName>
    </submittedName>
</protein>
<evidence type="ECO:0000256" key="1">
    <source>
        <dbReference type="SAM" id="MobiDB-lite"/>
    </source>
</evidence>
<dbReference type="OrthoDB" id="7890494at2759"/>
<organism evidence="2 3">
    <name type="scientific">Psylliodes chrysocephalus</name>
    <dbReference type="NCBI Taxonomy" id="3402493"/>
    <lineage>
        <taxon>Eukaryota</taxon>
        <taxon>Metazoa</taxon>
        <taxon>Ecdysozoa</taxon>
        <taxon>Arthropoda</taxon>
        <taxon>Hexapoda</taxon>
        <taxon>Insecta</taxon>
        <taxon>Pterygota</taxon>
        <taxon>Neoptera</taxon>
        <taxon>Endopterygota</taxon>
        <taxon>Coleoptera</taxon>
        <taxon>Polyphaga</taxon>
        <taxon>Cucujiformia</taxon>
        <taxon>Chrysomeloidea</taxon>
        <taxon>Chrysomelidae</taxon>
        <taxon>Galerucinae</taxon>
        <taxon>Alticini</taxon>
        <taxon>Psylliodes</taxon>
    </lineage>
</organism>
<evidence type="ECO:0000313" key="3">
    <source>
        <dbReference type="Proteomes" id="UP001153636"/>
    </source>
</evidence>